<sequence>MSYLVQARSKSHALNRARFHMNDETISLDRLKLVNRMGMEKWMKVERVESILWAAAESSDFSNQFKVIGHIQLVVRIHASGDSAESVLQEPYHFPRTLLSDKTVWVIPTLLEPAFTQVLNVSFTRSAGSRESASLIIAV</sequence>
<proteinExistence type="predicted"/>
<comment type="caution">
    <text evidence="1">The sequence shown here is derived from an EMBL/GenBank/DDBJ whole genome shotgun (WGS) entry which is preliminary data.</text>
</comment>
<name>A0A916YSJ2_9BACL</name>
<reference evidence="1" key="1">
    <citation type="journal article" date="2014" name="Int. J. Syst. Evol. Microbiol.">
        <title>Complete genome sequence of Corynebacterium casei LMG S-19264T (=DSM 44701T), isolated from a smear-ripened cheese.</title>
        <authorList>
            <consortium name="US DOE Joint Genome Institute (JGI-PGF)"/>
            <person name="Walter F."/>
            <person name="Albersmeier A."/>
            <person name="Kalinowski J."/>
            <person name="Ruckert C."/>
        </authorList>
    </citation>
    <scope>NUCLEOTIDE SEQUENCE</scope>
    <source>
        <strain evidence="1">CGMCC 1.15178</strain>
    </source>
</reference>
<organism evidence="1 2">
    <name type="scientific">Paenibacillus nasutitermitis</name>
    <dbReference type="NCBI Taxonomy" id="1652958"/>
    <lineage>
        <taxon>Bacteria</taxon>
        <taxon>Bacillati</taxon>
        <taxon>Bacillota</taxon>
        <taxon>Bacilli</taxon>
        <taxon>Bacillales</taxon>
        <taxon>Paenibacillaceae</taxon>
        <taxon>Paenibacillus</taxon>
    </lineage>
</organism>
<dbReference type="Proteomes" id="UP000612456">
    <property type="component" value="Unassembled WGS sequence"/>
</dbReference>
<reference evidence="1" key="2">
    <citation type="submission" date="2020-09" db="EMBL/GenBank/DDBJ databases">
        <authorList>
            <person name="Sun Q."/>
            <person name="Zhou Y."/>
        </authorList>
    </citation>
    <scope>NUCLEOTIDE SEQUENCE</scope>
    <source>
        <strain evidence="1">CGMCC 1.15178</strain>
    </source>
</reference>
<dbReference type="EMBL" id="BMHP01000001">
    <property type="protein sequence ID" value="GGD57886.1"/>
    <property type="molecule type" value="Genomic_DNA"/>
</dbReference>
<gene>
    <name evidence="1" type="ORF">GCM10010911_14600</name>
</gene>
<protein>
    <submittedName>
        <fullName evidence="1">Uncharacterized protein</fullName>
    </submittedName>
</protein>
<keyword evidence="2" id="KW-1185">Reference proteome</keyword>
<accession>A0A916YSJ2</accession>
<dbReference type="AlphaFoldDB" id="A0A916YSJ2"/>
<evidence type="ECO:0000313" key="1">
    <source>
        <dbReference type="EMBL" id="GGD57886.1"/>
    </source>
</evidence>
<evidence type="ECO:0000313" key="2">
    <source>
        <dbReference type="Proteomes" id="UP000612456"/>
    </source>
</evidence>